<accession>A0A0P6HT41</accession>
<dbReference type="Pfam" id="PF14580">
    <property type="entry name" value="LRR_9"/>
    <property type="match status" value="1"/>
</dbReference>
<dbReference type="SUPFAM" id="SSF52058">
    <property type="entry name" value="L domain-like"/>
    <property type="match status" value="1"/>
</dbReference>
<dbReference type="InterPro" id="IPR001611">
    <property type="entry name" value="Leu-rich_rpt"/>
</dbReference>
<dbReference type="PROSITE" id="PS51450">
    <property type="entry name" value="LRR"/>
    <property type="match status" value="2"/>
</dbReference>
<reference evidence="1" key="1">
    <citation type="submission" date="2015-10" db="EMBL/GenBank/DDBJ databases">
        <title>EvidentialGene: Evidence-directed Construction of Complete mRNA Transcriptomes without Genomes.</title>
        <authorList>
            <person name="Gilbert D.G."/>
        </authorList>
    </citation>
    <scope>NUCLEOTIDE SEQUENCE</scope>
</reference>
<dbReference type="PANTHER" id="PTHR46282:SF2">
    <property type="entry name" value="LEUCINE-RICH MELANOCYTE DIFFERENTIATION-ASSOCIATED PROTEIN"/>
    <property type="match status" value="1"/>
</dbReference>
<organism evidence="1">
    <name type="scientific">Daphnia magna</name>
    <dbReference type="NCBI Taxonomy" id="35525"/>
    <lineage>
        <taxon>Eukaryota</taxon>
        <taxon>Metazoa</taxon>
        <taxon>Ecdysozoa</taxon>
        <taxon>Arthropoda</taxon>
        <taxon>Crustacea</taxon>
        <taxon>Branchiopoda</taxon>
        <taxon>Diplostraca</taxon>
        <taxon>Cladocera</taxon>
        <taxon>Anomopoda</taxon>
        <taxon>Daphniidae</taxon>
        <taxon>Daphnia</taxon>
    </lineage>
</organism>
<dbReference type="FunFam" id="3.80.10.10:FF:000695">
    <property type="entry name" value="leucine-rich melanocyte differentiation-associated protein"/>
    <property type="match status" value="1"/>
</dbReference>
<dbReference type="OrthoDB" id="272149at2759"/>
<dbReference type="InterPro" id="IPR032675">
    <property type="entry name" value="LRR_dom_sf"/>
</dbReference>
<dbReference type="PANTHER" id="PTHR46282">
    <property type="entry name" value="LEUCINE-RICH MELANOCYTE DIFFERENTIATION-ASSOCIATED PROTEIN"/>
    <property type="match status" value="1"/>
</dbReference>
<protein>
    <submittedName>
        <fullName evidence="1">Leucine-rich repeat-containing protein</fullName>
    </submittedName>
</protein>
<dbReference type="EMBL" id="GDIQ01015794">
    <property type="protein sequence ID" value="JAN78943.1"/>
    <property type="molecule type" value="Transcribed_RNA"/>
</dbReference>
<evidence type="ECO:0000313" key="1">
    <source>
        <dbReference type="EMBL" id="JAN78943.1"/>
    </source>
</evidence>
<proteinExistence type="predicted"/>
<sequence length="286" mass="32938">MILSHPMLKFCYSSDPCILFDQYLVLHGLWLLVTFSIFDQNISARFQSECKIYLPFFFAPFSATADLGLFCQKLRKLPTATDHEGLDIGQIKYMDLSYNKISTLDGLESFTSLETLILDCNRITDDIEFPCCKSLTTISLNKNQISDLDHLLGNLKKCAPRLRFLSLLGNSACPHQLMGLDYDDNDYHRYRCYVIYCLPSLKFLDSTTVTREEREEAILRGKYLKTVKPLSLKTQAKPMRQDRKDFVPLPPAKLNIALHKGIYGACRYRYTGKNSEGNRFIRNHDL</sequence>
<name>A0A0P6HT41_9CRUS</name>
<dbReference type="Gene3D" id="3.80.10.10">
    <property type="entry name" value="Ribonuclease Inhibitor"/>
    <property type="match status" value="1"/>
</dbReference>
<dbReference type="AlphaFoldDB" id="A0A0P6HT41"/>
<dbReference type="InterPro" id="IPR043313">
    <property type="entry name" value="LRMDA"/>
</dbReference>